<dbReference type="PIRSF" id="PIRSF001259">
    <property type="entry name" value="RibA"/>
    <property type="match status" value="1"/>
</dbReference>
<evidence type="ECO:0000313" key="12">
    <source>
        <dbReference type="EMBL" id="MDT0607765.1"/>
    </source>
</evidence>
<dbReference type="EC" id="4.1.99.12" evidence="6 10"/>
<feature type="site" description="Essential for catalytic activity" evidence="10">
    <location>
        <position position="135"/>
    </location>
</feature>
<evidence type="ECO:0000259" key="11">
    <source>
        <dbReference type="Pfam" id="PF00925"/>
    </source>
</evidence>
<comment type="similarity">
    <text evidence="5">In the C-terminal section; belongs to the GTP cyclohydrolase II family.</text>
</comment>
<feature type="binding site" evidence="10">
    <location>
        <position position="152"/>
    </location>
    <ligand>
        <name>Mg(2+)</name>
        <dbReference type="ChEBI" id="CHEBI:18420"/>
        <label>2</label>
    </ligand>
</feature>
<evidence type="ECO:0000256" key="4">
    <source>
        <dbReference type="ARBA" id="ARBA00005520"/>
    </source>
</evidence>
<comment type="similarity">
    <text evidence="10">Belongs to the DHBP synthase family.</text>
</comment>
<dbReference type="Pfam" id="PF00925">
    <property type="entry name" value="GTP_cyclohydro2"/>
    <property type="match status" value="1"/>
</dbReference>
<dbReference type="InterPro" id="IPR036144">
    <property type="entry name" value="RibA-like_sf"/>
</dbReference>
<evidence type="ECO:0000256" key="6">
    <source>
        <dbReference type="ARBA" id="ARBA00012153"/>
    </source>
</evidence>
<feature type="binding site" evidence="10">
    <location>
        <position position="36"/>
    </location>
    <ligand>
        <name>Mg(2+)</name>
        <dbReference type="ChEBI" id="CHEBI:18420"/>
        <label>1</label>
    </ligand>
</feature>
<dbReference type="EMBL" id="JAVRHR010000002">
    <property type="protein sequence ID" value="MDT0607765.1"/>
    <property type="molecule type" value="Genomic_DNA"/>
</dbReference>
<accession>A0ABU3AC50</accession>
<dbReference type="Gene3D" id="3.40.50.10990">
    <property type="entry name" value="GTP cyclohydrolase II"/>
    <property type="match status" value="1"/>
</dbReference>
<dbReference type="SUPFAM" id="SSF55821">
    <property type="entry name" value="YrdC/RibB"/>
    <property type="match status" value="1"/>
</dbReference>
<evidence type="ECO:0000256" key="5">
    <source>
        <dbReference type="ARBA" id="ARBA00008976"/>
    </source>
</evidence>
<name>A0ABU3AC50_9FLAO</name>
<evidence type="ECO:0000256" key="1">
    <source>
        <dbReference type="ARBA" id="ARBA00000141"/>
    </source>
</evidence>
<comment type="caution">
    <text evidence="12">The sequence shown here is derived from an EMBL/GenBank/DDBJ whole genome shotgun (WGS) entry which is preliminary data.</text>
</comment>
<evidence type="ECO:0000256" key="3">
    <source>
        <dbReference type="ARBA" id="ARBA00004904"/>
    </source>
</evidence>
<keyword evidence="10" id="KW-0460">Magnesium</keyword>
<proteinExistence type="inferred from homology"/>
<evidence type="ECO:0000256" key="10">
    <source>
        <dbReference type="HAMAP-Rule" id="MF_00180"/>
    </source>
</evidence>
<feature type="binding site" evidence="10">
    <location>
        <begin position="35"/>
        <end position="36"/>
    </location>
    <ligand>
        <name>D-ribulose 5-phosphate</name>
        <dbReference type="ChEBI" id="CHEBI:58121"/>
    </ligand>
</feature>
<feature type="domain" description="GTP cyclohydrolase II" evidence="11">
    <location>
        <begin position="219"/>
        <end position="378"/>
    </location>
</feature>
<comment type="function">
    <text evidence="2 10">Catalyzes the conversion of D-ribulose 5-phosphate to formate and 3,4-dihydroxy-2-butanone 4-phosphate.</text>
</comment>
<dbReference type="HAMAP" id="MF_00180">
    <property type="entry name" value="RibB"/>
    <property type="match status" value="1"/>
</dbReference>
<keyword evidence="9 10" id="KW-0479">Metal-binding</keyword>
<feature type="site" description="Essential for catalytic activity" evidence="10">
    <location>
        <position position="173"/>
    </location>
</feature>
<protein>
    <recommendedName>
        <fullName evidence="7 10">3,4-dihydroxy-2-butanone 4-phosphate synthase</fullName>
        <shortName evidence="10">DHBP synthase</shortName>
        <ecNumber evidence="6 10">4.1.99.12</ecNumber>
    </recommendedName>
</protein>
<dbReference type="SUPFAM" id="SSF142695">
    <property type="entry name" value="RibA-like"/>
    <property type="match status" value="1"/>
</dbReference>
<keyword evidence="13" id="KW-1185">Reference proteome</keyword>
<dbReference type="Pfam" id="PF00926">
    <property type="entry name" value="DHBP_synthase"/>
    <property type="match status" value="1"/>
</dbReference>
<dbReference type="InterPro" id="IPR000422">
    <property type="entry name" value="DHBP_synthase_RibB"/>
</dbReference>
<comment type="subunit">
    <text evidence="10">Homodimer.</text>
</comment>
<dbReference type="RefSeq" id="WP_311351807.1">
    <property type="nucleotide sequence ID" value="NZ_JAVRHR010000002.1"/>
</dbReference>
<organism evidence="12 13">
    <name type="scientific">Croceitalea rosinachiae</name>
    <dbReference type="NCBI Taxonomy" id="3075596"/>
    <lineage>
        <taxon>Bacteria</taxon>
        <taxon>Pseudomonadati</taxon>
        <taxon>Bacteroidota</taxon>
        <taxon>Flavobacteriia</taxon>
        <taxon>Flavobacteriales</taxon>
        <taxon>Flavobacteriaceae</taxon>
        <taxon>Croceitalea</taxon>
    </lineage>
</organism>
<comment type="cofactor">
    <cofactor evidence="10">
        <name>Mg(2+)</name>
        <dbReference type="ChEBI" id="CHEBI:18420"/>
    </cofactor>
    <cofactor evidence="10">
        <name>Mn(2+)</name>
        <dbReference type="ChEBI" id="CHEBI:29035"/>
    </cofactor>
    <text evidence="10">Binds 2 divalent metal cations per subunit. Magnesium or manganese.</text>
</comment>
<dbReference type="PANTHER" id="PTHR21327:SF18">
    <property type="entry name" value="3,4-DIHYDROXY-2-BUTANONE 4-PHOSPHATE SYNTHASE"/>
    <property type="match status" value="1"/>
</dbReference>
<dbReference type="PANTHER" id="PTHR21327">
    <property type="entry name" value="GTP CYCLOHYDROLASE II-RELATED"/>
    <property type="match status" value="1"/>
</dbReference>
<feature type="binding site" evidence="10">
    <location>
        <position position="36"/>
    </location>
    <ligand>
        <name>Mg(2+)</name>
        <dbReference type="ChEBI" id="CHEBI:18420"/>
        <label>2</label>
    </ligand>
</feature>
<evidence type="ECO:0000256" key="2">
    <source>
        <dbReference type="ARBA" id="ARBA00002284"/>
    </source>
</evidence>
<dbReference type="Proteomes" id="UP001255246">
    <property type="component" value="Unassembled WGS sequence"/>
</dbReference>
<keyword evidence="8 10" id="KW-0686">Riboflavin biosynthesis</keyword>
<evidence type="ECO:0000256" key="8">
    <source>
        <dbReference type="ARBA" id="ARBA00022619"/>
    </source>
</evidence>
<feature type="binding site" evidence="10">
    <location>
        <position position="40"/>
    </location>
    <ligand>
        <name>D-ribulose 5-phosphate</name>
        <dbReference type="ChEBI" id="CHEBI:58121"/>
    </ligand>
</feature>
<keyword evidence="10" id="KW-0464">Manganese</keyword>
<feature type="binding site" evidence="10">
    <location>
        <begin position="149"/>
        <end position="153"/>
    </location>
    <ligand>
        <name>D-ribulose 5-phosphate</name>
        <dbReference type="ChEBI" id="CHEBI:58121"/>
    </ligand>
</feature>
<comment type="similarity">
    <text evidence="4">In the N-terminal section; belongs to the DHBP synthase family.</text>
</comment>
<reference evidence="12 13" key="1">
    <citation type="submission" date="2023-09" db="EMBL/GenBank/DDBJ databases">
        <authorList>
            <person name="Rey-Velasco X."/>
        </authorList>
    </citation>
    <scope>NUCLEOTIDE SEQUENCE [LARGE SCALE GENOMIC DNA]</scope>
    <source>
        <strain evidence="12 13">F388</strain>
    </source>
</reference>
<evidence type="ECO:0000313" key="13">
    <source>
        <dbReference type="Proteomes" id="UP001255246"/>
    </source>
</evidence>
<dbReference type="Gene3D" id="3.90.870.10">
    <property type="entry name" value="DHBP synthase"/>
    <property type="match status" value="1"/>
</dbReference>
<sequence length="380" mass="41999">MVENATPKFKLNTVEDAIADIKAGKVIIVVDDENRENEGDFLAAAELITPETINFMATHGKGLICAPLTEKRCNTLGLHKMVTHNTDPLETAFTVSVDLRGNGVTTGISASDRAKTVLALTNDSTKSHELARPGHIFPLIAKEGGVLRRTGHTEAAIDFARLAGLKPAGVIVEIMNEDGSMARLPELIEVAKKFDLKIVSIEDLIAYRMEHDSLIEKKEDFSIRTRFGEFRLRAYKQTTNEQVHIALTKGSWQKDELILTRINSTLVNNDILGTLTNNPDDKLNDMFKAIGNEEKGAFVFINQEPKAMNLLGRLKELKALQGEGIHKAPKIDMDAKDFGVGAQILHDLNITKVRLLSNSEQTKRVGIVGYGLEIVEYVKY</sequence>
<comment type="pathway">
    <text evidence="3 10">Cofactor biosynthesis; riboflavin biosynthesis; 2-hydroxy-3-oxobutyl phosphate from D-ribulose 5-phosphate: step 1/1.</text>
</comment>
<comment type="catalytic activity">
    <reaction evidence="1 10">
        <text>D-ribulose 5-phosphate = (2S)-2-hydroxy-3-oxobutyl phosphate + formate + H(+)</text>
        <dbReference type="Rhea" id="RHEA:18457"/>
        <dbReference type="ChEBI" id="CHEBI:15378"/>
        <dbReference type="ChEBI" id="CHEBI:15740"/>
        <dbReference type="ChEBI" id="CHEBI:58121"/>
        <dbReference type="ChEBI" id="CHEBI:58830"/>
        <dbReference type="EC" id="4.1.99.12"/>
    </reaction>
</comment>
<dbReference type="GO" id="GO:0008686">
    <property type="term" value="F:3,4-dihydroxy-2-butanone-4-phosphate synthase activity"/>
    <property type="evidence" value="ECO:0007669"/>
    <property type="project" value="UniProtKB-EC"/>
</dbReference>
<evidence type="ECO:0000256" key="9">
    <source>
        <dbReference type="ARBA" id="ARBA00022723"/>
    </source>
</evidence>
<dbReference type="InterPro" id="IPR017945">
    <property type="entry name" value="DHBP_synth_RibB-like_a/b_dom"/>
</dbReference>
<evidence type="ECO:0000256" key="7">
    <source>
        <dbReference type="ARBA" id="ARBA00018836"/>
    </source>
</evidence>
<gene>
    <name evidence="10 12" type="primary">ribB</name>
    <name evidence="12" type="ORF">RM706_12010</name>
</gene>
<keyword evidence="10 12" id="KW-0456">Lyase</keyword>
<dbReference type="NCBIfam" id="TIGR00506">
    <property type="entry name" value="ribB"/>
    <property type="match status" value="1"/>
</dbReference>
<dbReference type="InterPro" id="IPR032677">
    <property type="entry name" value="GTP_cyclohydro_II"/>
</dbReference>